<accession>K2GAK5</accession>
<reference evidence="1" key="1">
    <citation type="journal article" date="2012" name="Science">
        <title>Fermentation, hydrogen, and sulfur metabolism in multiple uncultivated bacterial phyla.</title>
        <authorList>
            <person name="Wrighton K.C."/>
            <person name="Thomas B.C."/>
            <person name="Sharon I."/>
            <person name="Miller C.S."/>
            <person name="Castelle C.J."/>
            <person name="VerBerkmoes N.C."/>
            <person name="Wilkins M.J."/>
            <person name="Hettich R.L."/>
            <person name="Lipton M.S."/>
            <person name="Williams K.H."/>
            <person name="Long P.E."/>
            <person name="Banfield J.F."/>
        </authorList>
    </citation>
    <scope>NUCLEOTIDE SEQUENCE [LARGE SCALE GENOMIC DNA]</scope>
</reference>
<proteinExistence type="predicted"/>
<comment type="caution">
    <text evidence="1">The sequence shown here is derived from an EMBL/GenBank/DDBJ whole genome shotgun (WGS) entry which is preliminary data.</text>
</comment>
<organism evidence="1">
    <name type="scientific">uncultured bacterium</name>
    <name type="common">gcode 4</name>
    <dbReference type="NCBI Taxonomy" id="1234023"/>
    <lineage>
        <taxon>Bacteria</taxon>
        <taxon>environmental samples</taxon>
    </lineage>
</organism>
<protein>
    <submittedName>
        <fullName evidence="1">Uncharacterized protein</fullName>
    </submittedName>
</protein>
<gene>
    <name evidence="1" type="ORF">ACD_4C00030G0004</name>
</gene>
<name>K2GAK5_9BACT</name>
<dbReference type="EMBL" id="AMFJ01000546">
    <property type="protein sequence ID" value="EKE27134.1"/>
    <property type="molecule type" value="Genomic_DNA"/>
</dbReference>
<sequence length="247" mass="30758">MNKEWKNNVLEFRKPEASIEKWITAIEKLQWKIQERIWKETQKACEVSELFIWNRSREIWIKTLYDAERDWSGNPTEISEQNKNNPDIFERQWLYSKIKLKYEFNDLRIIVEDFFDENYWEELDYYSSELEIYNKIIDYIAQLLFDIATENKNWRKIISSHNNNVLKLERWKLKAEVWIYRYLFNEGEITDLFIKEIEACYFEWYKKESNETWKIMHENFKYFLGFILNLSKNLRMFDYIINDDEDE</sequence>
<dbReference type="AlphaFoldDB" id="K2GAK5"/>
<evidence type="ECO:0000313" key="1">
    <source>
        <dbReference type="EMBL" id="EKE27134.1"/>
    </source>
</evidence>